<evidence type="ECO:0000256" key="1">
    <source>
        <dbReference type="ARBA" id="ARBA00022741"/>
    </source>
</evidence>
<dbReference type="PROSITE" id="PS50901">
    <property type="entry name" value="FTSK"/>
    <property type="match status" value="1"/>
</dbReference>
<feature type="transmembrane region" description="Helical" evidence="5">
    <location>
        <begin position="121"/>
        <end position="138"/>
    </location>
</feature>
<evidence type="ECO:0000313" key="7">
    <source>
        <dbReference type="EMBL" id="OKL49846.1"/>
    </source>
</evidence>
<organism evidence="7 8">
    <name type="scientific">Boudabousia liubingyangii</name>
    <dbReference type="NCBI Taxonomy" id="1921764"/>
    <lineage>
        <taxon>Bacteria</taxon>
        <taxon>Bacillati</taxon>
        <taxon>Actinomycetota</taxon>
        <taxon>Actinomycetes</taxon>
        <taxon>Actinomycetales</taxon>
        <taxon>Actinomycetaceae</taxon>
        <taxon>Boudabousia</taxon>
    </lineage>
</organism>
<evidence type="ECO:0000256" key="5">
    <source>
        <dbReference type="SAM" id="Phobius"/>
    </source>
</evidence>
<gene>
    <name evidence="7" type="ORF">BSR29_02580</name>
</gene>
<dbReference type="Gene3D" id="3.40.50.300">
    <property type="entry name" value="P-loop containing nucleotide triphosphate hydrolases"/>
    <property type="match status" value="1"/>
</dbReference>
<protein>
    <recommendedName>
        <fullName evidence="6">FtsK domain-containing protein</fullName>
    </recommendedName>
</protein>
<evidence type="ECO:0000256" key="4">
    <source>
        <dbReference type="SAM" id="MobiDB-lite"/>
    </source>
</evidence>
<evidence type="ECO:0000256" key="2">
    <source>
        <dbReference type="ARBA" id="ARBA00022840"/>
    </source>
</evidence>
<dbReference type="EMBL" id="MQSV01000001">
    <property type="protein sequence ID" value="OKL49846.1"/>
    <property type="molecule type" value="Genomic_DNA"/>
</dbReference>
<dbReference type="InterPro" id="IPR002543">
    <property type="entry name" value="FtsK_dom"/>
</dbReference>
<dbReference type="PANTHER" id="PTHR22683">
    <property type="entry name" value="SPORULATION PROTEIN RELATED"/>
    <property type="match status" value="1"/>
</dbReference>
<evidence type="ECO:0000313" key="8">
    <source>
        <dbReference type="Proteomes" id="UP000186785"/>
    </source>
</evidence>
<keyword evidence="2 3" id="KW-0067">ATP-binding</keyword>
<feature type="region of interest" description="Disordered" evidence="4">
    <location>
        <begin position="90"/>
        <end position="116"/>
    </location>
</feature>
<comment type="caution">
    <text evidence="7">The sequence shown here is derived from an EMBL/GenBank/DDBJ whole genome shotgun (WGS) entry which is preliminary data.</text>
</comment>
<sequence length="900" mass="98362">MSSLQYVLAPHLAVVSGPDQGCSLGPGLIGRNRLLSDPNLSRSAGYLELNEDRLLLHVQERIRKLRPGQNFRLGQNRFQVRKAVTSLELLPPKNPQATGTGMGERSGPDQDPGPRFDGGKILARVSPLLSMFFLLLLIPRLGGMLFPTVPTTSLEAKNHLSGGPLPGQSSSTKNLMFWFLVMIIVGVLINLLFYVRGRIRRTYLPADSLLAALYLTPTQGGSGALSGPESHFRRGGTNSSPGLASQSWSTSLWLKDSRFPIKPKPRDFRNSPILDVHSGSVIALLGPQALGTARWLAAQLIAQGQVTTVEELGSGQVEERSRRETSASTASECTRRVRIIQAEDSGVVAESYRLPEKSSINLLVVSSHLQVPAGCSQVVKTPPQPPVSETWWQQFTSALGTPIAESEMGRSGTFLSAQPRLSSSREIYRLWEQGEAGTLRVPVGTSLSSGRSEKLVYLDLADQGPHALLGGTSGAGKSEALLTWVLSMACRYSPRQLSLVLIDYKGGATFQKLEKLPHVQGVLSDLDEAQSERALNALLLELKRRESLFQSMRVSSFGDFRSRYPTERLPRIVIVVDEFRELAQKFPEHLEILNRLAAQGRSLGLHLILATQRPAGAITAEIKANSQLRVALRVTDKADSFDLLDSDRASRLPKQPGVFLTSEDSDEPGRFWLTTDSELRLLMEKIQAASGYEPAARALWTPGLPPYLEAPTAGAPMSSASLPFALVDYSPVQDAQRVYLSPEQVVFLGSHNPTWIQERIGQATEIFASQGYSFVELDGENFSGKIPTRAVVHLRNVEALLRNPELNFGLDSKLRQYLEALKAGGNMVVASGVPEALVTKLAPLFEQVFIQAGLDPLTIAKLGLGKVPKAEREQAWMLDGQVALVAAFWKHEVRILDPES</sequence>
<dbReference type="AlphaFoldDB" id="A0A1Q5PQN4"/>
<keyword evidence="1 3" id="KW-0547">Nucleotide-binding</keyword>
<keyword evidence="8" id="KW-1185">Reference proteome</keyword>
<dbReference type="STRING" id="1921764.BSR28_08560"/>
<dbReference type="PANTHER" id="PTHR22683:SF1">
    <property type="entry name" value="TYPE VII SECRETION SYSTEM PROTEIN ESSC"/>
    <property type="match status" value="1"/>
</dbReference>
<feature type="region of interest" description="Disordered" evidence="4">
    <location>
        <begin position="225"/>
        <end position="245"/>
    </location>
</feature>
<dbReference type="Proteomes" id="UP000186785">
    <property type="component" value="Unassembled WGS sequence"/>
</dbReference>
<reference evidence="7 8" key="1">
    <citation type="submission" date="2016-11" db="EMBL/GenBank/DDBJ databases">
        <title>Actinomyces gypaetusis sp. nov. isolated from the vulture Gypaetus barbatus in Qinghai Tibet Plateau China.</title>
        <authorList>
            <person name="Meng X."/>
        </authorList>
    </citation>
    <scope>NUCLEOTIDE SEQUENCE [LARGE SCALE GENOMIC DNA]</scope>
    <source>
        <strain evidence="7 8">VUL4_2</strain>
    </source>
</reference>
<dbReference type="CDD" id="cd01127">
    <property type="entry name" value="TrwB_TraG_TraD_VirD4"/>
    <property type="match status" value="1"/>
</dbReference>
<feature type="transmembrane region" description="Helical" evidence="5">
    <location>
        <begin position="175"/>
        <end position="195"/>
    </location>
</feature>
<name>A0A1Q5PQN4_9ACTO</name>
<dbReference type="OrthoDB" id="9807790at2"/>
<feature type="domain" description="FtsK" evidence="6">
    <location>
        <begin position="452"/>
        <end position="641"/>
    </location>
</feature>
<dbReference type="InterPro" id="IPR050206">
    <property type="entry name" value="FtsK/SpoIIIE/SftA"/>
</dbReference>
<evidence type="ECO:0000259" key="6">
    <source>
        <dbReference type="PROSITE" id="PS50901"/>
    </source>
</evidence>
<feature type="binding site" evidence="3">
    <location>
        <begin position="471"/>
        <end position="478"/>
    </location>
    <ligand>
        <name>ATP</name>
        <dbReference type="ChEBI" id="CHEBI:30616"/>
    </ligand>
</feature>
<dbReference type="SUPFAM" id="SSF52540">
    <property type="entry name" value="P-loop containing nucleoside triphosphate hydrolases"/>
    <property type="match status" value="1"/>
</dbReference>
<keyword evidence="5" id="KW-1133">Transmembrane helix</keyword>
<feature type="compositionally biased region" description="Polar residues" evidence="4">
    <location>
        <begin position="236"/>
        <end position="245"/>
    </location>
</feature>
<dbReference type="Pfam" id="PF01580">
    <property type="entry name" value="FtsK_SpoIIIE"/>
    <property type="match status" value="1"/>
</dbReference>
<proteinExistence type="predicted"/>
<keyword evidence="5" id="KW-0812">Transmembrane</keyword>
<dbReference type="InterPro" id="IPR027417">
    <property type="entry name" value="P-loop_NTPase"/>
</dbReference>
<dbReference type="GO" id="GO:0003677">
    <property type="term" value="F:DNA binding"/>
    <property type="evidence" value="ECO:0007669"/>
    <property type="project" value="InterPro"/>
</dbReference>
<feature type="compositionally biased region" description="Basic and acidic residues" evidence="4">
    <location>
        <begin position="106"/>
        <end position="116"/>
    </location>
</feature>
<dbReference type="GO" id="GO:0005524">
    <property type="term" value="F:ATP binding"/>
    <property type="evidence" value="ECO:0007669"/>
    <property type="project" value="UniProtKB-UniRule"/>
</dbReference>
<accession>A0A1Q5PQN4</accession>
<evidence type="ECO:0000256" key="3">
    <source>
        <dbReference type="PROSITE-ProRule" id="PRU00289"/>
    </source>
</evidence>
<keyword evidence="5" id="KW-0472">Membrane</keyword>